<dbReference type="Pfam" id="PF08239">
    <property type="entry name" value="SH3_3"/>
    <property type="match status" value="2"/>
</dbReference>
<protein>
    <submittedName>
        <fullName evidence="3">SH3 domain-containing protein</fullName>
    </submittedName>
</protein>
<dbReference type="SMART" id="SM00047">
    <property type="entry name" value="LYZ2"/>
    <property type="match status" value="1"/>
</dbReference>
<feature type="non-terminal residue" evidence="3">
    <location>
        <position position="1"/>
    </location>
</feature>
<accession>A0ABT0MBR3</accession>
<dbReference type="SMART" id="SM00287">
    <property type="entry name" value="SH3b"/>
    <property type="match status" value="1"/>
</dbReference>
<feature type="domain" description="SH3b" evidence="2">
    <location>
        <begin position="46"/>
        <end position="114"/>
    </location>
</feature>
<organism evidence="3 4">
    <name type="scientific">Sporolactobacillus mangiferae</name>
    <dbReference type="NCBI Taxonomy" id="2940498"/>
    <lineage>
        <taxon>Bacteria</taxon>
        <taxon>Bacillati</taxon>
        <taxon>Bacillota</taxon>
        <taxon>Bacilli</taxon>
        <taxon>Bacillales</taxon>
        <taxon>Sporolactobacillaceae</taxon>
        <taxon>Sporolactobacillus</taxon>
    </lineage>
</organism>
<dbReference type="PRINTS" id="PR01002">
    <property type="entry name" value="FLGFLGJ"/>
</dbReference>
<evidence type="ECO:0000313" key="4">
    <source>
        <dbReference type="Proteomes" id="UP001203004"/>
    </source>
</evidence>
<evidence type="ECO:0000313" key="3">
    <source>
        <dbReference type="EMBL" id="MCL1632306.1"/>
    </source>
</evidence>
<dbReference type="Gene3D" id="1.10.530.10">
    <property type="match status" value="1"/>
</dbReference>
<gene>
    <name evidence="3" type="ORF">M3N64_10185</name>
</gene>
<dbReference type="EMBL" id="JAMAST010000013">
    <property type="protein sequence ID" value="MCL1632306.1"/>
    <property type="molecule type" value="Genomic_DNA"/>
</dbReference>
<reference evidence="3 4" key="1">
    <citation type="submission" date="2022-05" db="EMBL/GenBank/DDBJ databases">
        <title>Sporolactobacillus sp nov CPB3-1, isolated from tree bark (Mangifera indica L.).</title>
        <authorList>
            <person name="Phuengjayaem S."/>
            <person name="Tanasupawat S."/>
        </authorList>
    </citation>
    <scope>NUCLEOTIDE SEQUENCE [LARGE SCALE GENOMIC DNA]</scope>
    <source>
        <strain evidence="3 4">CPB3-1</strain>
    </source>
</reference>
<feature type="region of interest" description="Disordered" evidence="1">
    <location>
        <begin position="38"/>
        <end position="59"/>
    </location>
</feature>
<dbReference type="Proteomes" id="UP001203004">
    <property type="component" value="Unassembled WGS sequence"/>
</dbReference>
<dbReference type="InterPro" id="IPR002901">
    <property type="entry name" value="MGlyc_endo_b_GlcNAc-like_dom"/>
</dbReference>
<dbReference type="PANTHER" id="PTHR34408:SF2">
    <property type="entry name" value="CELL WALL-BINDING PROTEIN YWSB"/>
    <property type="match status" value="1"/>
</dbReference>
<keyword evidence="4" id="KW-1185">Reference proteome</keyword>
<dbReference type="InterPro" id="IPR052354">
    <property type="entry name" value="Cell_Wall_Dynamics_Protein"/>
</dbReference>
<dbReference type="InterPro" id="IPR003646">
    <property type="entry name" value="SH3-like_bac-type"/>
</dbReference>
<evidence type="ECO:0000259" key="2">
    <source>
        <dbReference type="PROSITE" id="PS51781"/>
    </source>
</evidence>
<proteinExistence type="predicted"/>
<comment type="caution">
    <text evidence="3">The sequence shown here is derived from an EMBL/GenBank/DDBJ whole genome shotgun (WGS) entry which is preliminary data.</text>
</comment>
<evidence type="ECO:0000256" key="1">
    <source>
        <dbReference type="SAM" id="MobiDB-lite"/>
    </source>
</evidence>
<feature type="compositionally biased region" description="Basic and acidic residues" evidence="1">
    <location>
        <begin position="38"/>
        <end position="47"/>
    </location>
</feature>
<dbReference type="Pfam" id="PF01832">
    <property type="entry name" value="Glucosaminidase"/>
    <property type="match status" value="1"/>
</dbReference>
<dbReference type="RefSeq" id="WP_249101916.1">
    <property type="nucleotide sequence ID" value="NZ_JAMAST010000013.1"/>
</dbReference>
<dbReference type="Gene3D" id="2.30.30.40">
    <property type="entry name" value="SH3 Domains"/>
    <property type="match status" value="2"/>
</dbReference>
<sequence length="349" mass="37944">LTTLKKGSSVEVVGTSGSWLKIKYNGGTAYVSGDYVKKQGDDSDHSDSGTSKNNGLITTGVHFRQGPGTNYKSYAVLQAGTLVEILADAPDGWVKISYNGKDGYVYGDYVKDETTTTIKDGNTAYTTTKYAISFGQALAKEQKVNSSSSIAQYLNPKNFSKGSVEYYQFLQLSSLANVSLGDINTMLKGRGILSGQGQAFINAAKKYQVNEVYLVSHALLETGNGTSTLANGVKYNGKTVYNMFGIGAYDGSAVSSGAKYAYNQGWTTPAKAIEGGAAWIAKYYVYNATYRQDTLYKMRWNPEALVEGNAAHQYATDVGWAVKQTPMIDRLYGMITQYTLTFDVPEYKN</sequence>
<name>A0ABT0MBR3_9BACL</name>
<dbReference type="PANTHER" id="PTHR34408">
    <property type="entry name" value="FAMILY PROTEIN, PUTATIVE-RELATED"/>
    <property type="match status" value="1"/>
</dbReference>
<dbReference type="PROSITE" id="PS51781">
    <property type="entry name" value="SH3B"/>
    <property type="match status" value="1"/>
</dbReference>